<proteinExistence type="predicted"/>
<evidence type="ECO:0000313" key="1">
    <source>
        <dbReference type="EMBL" id="QDT90932.1"/>
    </source>
</evidence>
<accession>A0A517VD56</accession>
<organism evidence="1 2">
    <name type="scientific">Gimesia algae</name>
    <dbReference type="NCBI Taxonomy" id="2527971"/>
    <lineage>
        <taxon>Bacteria</taxon>
        <taxon>Pseudomonadati</taxon>
        <taxon>Planctomycetota</taxon>
        <taxon>Planctomycetia</taxon>
        <taxon>Planctomycetales</taxon>
        <taxon>Planctomycetaceae</taxon>
        <taxon>Gimesia</taxon>
    </lineage>
</organism>
<dbReference type="RefSeq" id="WP_145227248.1">
    <property type="nucleotide sequence ID" value="NZ_CP036343.1"/>
</dbReference>
<protein>
    <submittedName>
        <fullName evidence="1">Uncharacterized protein</fullName>
    </submittedName>
</protein>
<dbReference type="Proteomes" id="UP000316855">
    <property type="component" value="Chromosome"/>
</dbReference>
<dbReference type="Pfam" id="PF19463">
    <property type="entry name" value="DUF6000"/>
    <property type="match status" value="1"/>
</dbReference>
<dbReference type="EMBL" id="CP036343">
    <property type="protein sequence ID" value="QDT90932.1"/>
    <property type="molecule type" value="Genomic_DNA"/>
</dbReference>
<gene>
    <name evidence="1" type="ORF">Pan161_25860</name>
</gene>
<sequence>MDELEIQRWVSPFYLAILHGNYVSHILTDEERNQFNQRVFEVLPEMTPQIARSLISGHWREAITGSWFAGVKKYTQCQTQIARRLLASEACYAGQSHAFALACFANDASVSALKQYLDRYLRQLDCYYDQNWAMPALMWIDEVNGTDHSIEYLKANGLWERFIKDKDLKAWRIQTCQKQFWNLMNYCKSHFQ</sequence>
<reference evidence="1 2" key="1">
    <citation type="submission" date="2019-02" db="EMBL/GenBank/DDBJ databases">
        <title>Deep-cultivation of Planctomycetes and their phenomic and genomic characterization uncovers novel biology.</title>
        <authorList>
            <person name="Wiegand S."/>
            <person name="Jogler M."/>
            <person name="Boedeker C."/>
            <person name="Pinto D."/>
            <person name="Vollmers J."/>
            <person name="Rivas-Marin E."/>
            <person name="Kohn T."/>
            <person name="Peeters S.H."/>
            <person name="Heuer A."/>
            <person name="Rast P."/>
            <person name="Oberbeckmann S."/>
            <person name="Bunk B."/>
            <person name="Jeske O."/>
            <person name="Meyerdierks A."/>
            <person name="Storesund J.E."/>
            <person name="Kallscheuer N."/>
            <person name="Luecker S."/>
            <person name="Lage O.M."/>
            <person name="Pohl T."/>
            <person name="Merkel B.J."/>
            <person name="Hornburger P."/>
            <person name="Mueller R.-W."/>
            <person name="Bruemmer F."/>
            <person name="Labrenz M."/>
            <person name="Spormann A.M."/>
            <person name="Op den Camp H."/>
            <person name="Overmann J."/>
            <person name="Amann R."/>
            <person name="Jetten M.S.M."/>
            <person name="Mascher T."/>
            <person name="Medema M.H."/>
            <person name="Devos D.P."/>
            <person name="Kaster A.-K."/>
            <person name="Ovreas L."/>
            <person name="Rohde M."/>
            <person name="Galperin M.Y."/>
            <person name="Jogler C."/>
        </authorList>
    </citation>
    <scope>NUCLEOTIDE SEQUENCE [LARGE SCALE GENOMIC DNA]</scope>
    <source>
        <strain evidence="1 2">Pan161</strain>
    </source>
</reference>
<dbReference type="AlphaFoldDB" id="A0A517VD56"/>
<dbReference type="InterPro" id="IPR046042">
    <property type="entry name" value="DUF6000"/>
</dbReference>
<evidence type="ECO:0000313" key="2">
    <source>
        <dbReference type="Proteomes" id="UP000316855"/>
    </source>
</evidence>
<dbReference type="OrthoDB" id="8702693at2"/>
<name>A0A517VD56_9PLAN</name>
<dbReference type="KEGG" id="gax:Pan161_25860"/>
<keyword evidence="2" id="KW-1185">Reference proteome</keyword>